<dbReference type="EMBL" id="RJUF01000003">
    <property type="protein sequence ID" value="MCP9761827.1"/>
    <property type="molecule type" value="Genomic_DNA"/>
</dbReference>
<dbReference type="AlphaFoldDB" id="A0AAE3KR38"/>
<dbReference type="SUPFAM" id="SSF82185">
    <property type="entry name" value="Histone H3 K4-specific methyltransferase SET7/9 N-terminal domain"/>
    <property type="match status" value="1"/>
</dbReference>
<evidence type="ECO:0008006" key="4">
    <source>
        <dbReference type="Google" id="ProtNLM"/>
    </source>
</evidence>
<keyword evidence="3" id="KW-1185">Reference proteome</keyword>
<protein>
    <recommendedName>
        <fullName evidence="4">YD repeat-containing protein</fullName>
    </recommendedName>
</protein>
<organism evidence="2 3">
    <name type="scientific">Lacihabitans soyangensis</name>
    <dbReference type="NCBI Taxonomy" id="869394"/>
    <lineage>
        <taxon>Bacteria</taxon>
        <taxon>Pseudomonadati</taxon>
        <taxon>Bacteroidota</taxon>
        <taxon>Cytophagia</taxon>
        <taxon>Cytophagales</taxon>
        <taxon>Leadbetterellaceae</taxon>
        <taxon>Lacihabitans</taxon>
    </lineage>
</organism>
<reference evidence="2 3" key="1">
    <citation type="submission" date="2018-11" db="EMBL/GenBank/DDBJ databases">
        <title>Novel bacteria species description.</title>
        <authorList>
            <person name="Han J.-H."/>
        </authorList>
    </citation>
    <scope>NUCLEOTIDE SEQUENCE [LARGE SCALE GENOMIC DNA]</scope>
    <source>
        <strain evidence="2 3">KCTC23259</strain>
    </source>
</reference>
<gene>
    <name evidence="2" type="ORF">EGI31_02590</name>
</gene>
<name>A0AAE3KR38_9BACT</name>
<feature type="signal peptide" evidence="1">
    <location>
        <begin position="1"/>
        <end position="20"/>
    </location>
</feature>
<dbReference type="Proteomes" id="UP001204144">
    <property type="component" value="Unassembled WGS sequence"/>
</dbReference>
<sequence>MSNSIKILFASLLLNNLSFAQSNKCLMTEMLLTKDNQPINKILIQYDKFDNILSKETIQYYDGVGVSSRVSHEYNAKNKPVKTDYFFRNQLTRTVNKTYDNAGNLLSESESKESKVTNRAIKLDNKLEQVFLNEDGSISAKHISEINANTESITKYDAQNNILSSEKKILSTSGKVVENQYEDFLGKVKKTEKFQFNSEDKMTRSENYLDGILESYSIYDYADGNLIKVMAFTKNNQEDYRLEYNYTGKNQTEVLSYYRNELANRKVKEYDANNNCIKETSFNRDGQIINVATFKYTCK</sequence>
<accession>A0AAE3KR38</accession>
<keyword evidence="1" id="KW-0732">Signal</keyword>
<comment type="caution">
    <text evidence="2">The sequence shown here is derived from an EMBL/GenBank/DDBJ whole genome shotgun (WGS) entry which is preliminary data.</text>
</comment>
<proteinExistence type="predicted"/>
<evidence type="ECO:0000313" key="3">
    <source>
        <dbReference type="Proteomes" id="UP001204144"/>
    </source>
</evidence>
<evidence type="ECO:0000313" key="2">
    <source>
        <dbReference type="EMBL" id="MCP9761827.1"/>
    </source>
</evidence>
<evidence type="ECO:0000256" key="1">
    <source>
        <dbReference type="SAM" id="SignalP"/>
    </source>
</evidence>
<dbReference type="RefSeq" id="WP_255035570.1">
    <property type="nucleotide sequence ID" value="NZ_RJUF01000003.1"/>
</dbReference>
<feature type="chain" id="PRO_5041910272" description="YD repeat-containing protein" evidence="1">
    <location>
        <begin position="21"/>
        <end position="299"/>
    </location>
</feature>